<sequence>MDGSRYDFRTLAVSQTGHVATVTLARPDRMNAVTRRMEHELFDAMRSLDADSSVRIIVLTGEGRAFCAGMDMEELEGLPPEDIDDPAMTRPYRMSTRPDYQSRYGYFPGFDTPIIAAINGAAAGLGLIFALYSDIRIASENAKFVTAFAGRGLVAEHGISWILPRVVGQAHATEMLFSSRKVSAQEALAMSLVHRVLPSEGFAEAVAEYARGLAEEVSPRSLRVMKRQVWEAPFETLAEATTRANREMVASIRSEDFKEGVAHFLEKRPPAFTGR</sequence>
<dbReference type="PANTHER" id="PTHR43684">
    <property type="match status" value="1"/>
</dbReference>
<dbReference type="CDD" id="cd06558">
    <property type="entry name" value="crotonase-like"/>
    <property type="match status" value="1"/>
</dbReference>
<evidence type="ECO:0000256" key="1">
    <source>
        <dbReference type="ARBA" id="ARBA00005254"/>
    </source>
</evidence>
<protein>
    <submittedName>
        <fullName evidence="2">Enoyl-CoA hydratase</fullName>
        <ecNumber evidence="2">4.2.1.17</ecNumber>
    </submittedName>
</protein>
<reference evidence="2 3" key="1">
    <citation type="submission" date="2021-06" db="EMBL/GenBank/DDBJ databases">
        <title>50 bacteria genomes isolated from Dapeng, Shenzhen, China.</title>
        <authorList>
            <person name="Zheng W."/>
            <person name="Yu S."/>
            <person name="Huang Y."/>
        </authorList>
    </citation>
    <scope>NUCLEOTIDE SEQUENCE [LARGE SCALE GENOMIC DNA]</scope>
    <source>
        <strain evidence="2 3">DP1N14-2</strain>
    </source>
</reference>
<dbReference type="NCBIfam" id="NF004857">
    <property type="entry name" value="PRK06210.1"/>
    <property type="match status" value="1"/>
</dbReference>
<dbReference type="PANTHER" id="PTHR43684:SF4">
    <property type="entry name" value="ENOYL-COA HYDRATASE_ISOMERASE FAMILY PROTEIN (AFU_ORTHOLOGUE AFUA_1G01890)"/>
    <property type="match status" value="1"/>
</dbReference>
<organism evidence="2 3">
    <name type="scientific">Leisingera daeponensis</name>
    <dbReference type="NCBI Taxonomy" id="405746"/>
    <lineage>
        <taxon>Bacteria</taxon>
        <taxon>Pseudomonadati</taxon>
        <taxon>Pseudomonadota</taxon>
        <taxon>Alphaproteobacteria</taxon>
        <taxon>Rhodobacterales</taxon>
        <taxon>Roseobacteraceae</taxon>
        <taxon>Leisingera</taxon>
    </lineage>
</organism>
<comment type="caution">
    <text evidence="2">The sequence shown here is derived from an EMBL/GenBank/DDBJ whole genome shotgun (WGS) entry which is preliminary data.</text>
</comment>
<name>A0ABS7NDN1_9RHOB</name>
<evidence type="ECO:0000313" key="2">
    <source>
        <dbReference type="EMBL" id="MBY6139317.1"/>
    </source>
</evidence>
<gene>
    <name evidence="2" type="ORF">KUV26_07685</name>
</gene>
<dbReference type="EMBL" id="JAHVJA010000002">
    <property type="protein sequence ID" value="MBY6139317.1"/>
    <property type="molecule type" value="Genomic_DNA"/>
</dbReference>
<dbReference type="EC" id="4.2.1.17" evidence="2"/>
<dbReference type="InterPro" id="IPR001753">
    <property type="entry name" value="Enoyl-CoA_hydra/iso"/>
</dbReference>
<dbReference type="InterPro" id="IPR051053">
    <property type="entry name" value="ECH/Chromodomain_protein"/>
</dbReference>
<evidence type="ECO:0000313" key="3">
    <source>
        <dbReference type="Proteomes" id="UP000766629"/>
    </source>
</evidence>
<keyword evidence="3" id="KW-1185">Reference proteome</keyword>
<dbReference type="GO" id="GO:0004300">
    <property type="term" value="F:enoyl-CoA hydratase activity"/>
    <property type="evidence" value="ECO:0007669"/>
    <property type="project" value="UniProtKB-EC"/>
</dbReference>
<comment type="similarity">
    <text evidence="1">Belongs to the enoyl-CoA hydratase/isomerase family.</text>
</comment>
<accession>A0ABS7NDN1</accession>
<dbReference type="Proteomes" id="UP000766629">
    <property type="component" value="Unassembled WGS sequence"/>
</dbReference>
<dbReference type="Pfam" id="PF00378">
    <property type="entry name" value="ECH_1"/>
    <property type="match status" value="1"/>
</dbReference>
<dbReference type="RefSeq" id="WP_222507914.1">
    <property type="nucleotide sequence ID" value="NZ_JAHVJA010000002.1"/>
</dbReference>
<dbReference type="Gene3D" id="3.90.226.10">
    <property type="entry name" value="2-enoyl-CoA Hydratase, Chain A, domain 1"/>
    <property type="match status" value="1"/>
</dbReference>
<dbReference type="InterPro" id="IPR029045">
    <property type="entry name" value="ClpP/crotonase-like_dom_sf"/>
</dbReference>
<proteinExistence type="inferred from homology"/>
<keyword evidence="2" id="KW-0456">Lyase</keyword>
<dbReference type="SUPFAM" id="SSF52096">
    <property type="entry name" value="ClpP/crotonase"/>
    <property type="match status" value="1"/>
</dbReference>